<dbReference type="Gene3D" id="3.30.70.360">
    <property type="match status" value="1"/>
</dbReference>
<evidence type="ECO:0000313" key="5">
    <source>
        <dbReference type="Proteomes" id="UP001203136"/>
    </source>
</evidence>
<dbReference type="GO" id="GO:0019877">
    <property type="term" value="P:diaminopimelate biosynthetic process"/>
    <property type="evidence" value="ECO:0007669"/>
    <property type="project" value="UniProtKB-ARBA"/>
</dbReference>
<accession>A0AAW5F9S6</accession>
<dbReference type="SUPFAM" id="SSF53187">
    <property type="entry name" value="Zn-dependent exopeptidases"/>
    <property type="match status" value="1"/>
</dbReference>
<dbReference type="AlphaFoldDB" id="A0AAW5F9S6"/>
<organism evidence="4 5">
    <name type="scientific">Clostridium symbiosum</name>
    <name type="common">Bacteroides symbiosus</name>
    <dbReference type="NCBI Taxonomy" id="1512"/>
    <lineage>
        <taxon>Bacteria</taxon>
        <taxon>Bacillati</taxon>
        <taxon>Bacillota</taxon>
        <taxon>Clostridia</taxon>
        <taxon>Lachnospirales</taxon>
        <taxon>Lachnospiraceae</taxon>
        <taxon>Otoolea</taxon>
    </lineage>
</organism>
<dbReference type="PIRSF" id="PIRSF005962">
    <property type="entry name" value="Pept_M20D_amidohydro"/>
    <property type="match status" value="1"/>
</dbReference>
<dbReference type="PANTHER" id="PTHR11014">
    <property type="entry name" value="PEPTIDASE M20 FAMILY MEMBER"/>
    <property type="match status" value="1"/>
</dbReference>
<dbReference type="InterPro" id="IPR036264">
    <property type="entry name" value="Bact_exopeptidase_dim_dom"/>
</dbReference>
<evidence type="ECO:0000256" key="1">
    <source>
        <dbReference type="ARBA" id="ARBA00022801"/>
    </source>
</evidence>
<gene>
    <name evidence="4" type="ORF">K5I21_22655</name>
</gene>
<dbReference type="RefSeq" id="WP_003503921.1">
    <property type="nucleotide sequence ID" value="NZ_BAABZD010000005.1"/>
</dbReference>
<feature type="binding site" evidence="2">
    <location>
        <position position="366"/>
    </location>
    <ligand>
        <name>Mn(2+)</name>
        <dbReference type="ChEBI" id="CHEBI:29035"/>
        <label>2</label>
    </ligand>
</feature>
<dbReference type="SUPFAM" id="SSF55031">
    <property type="entry name" value="Bacterial exopeptidase dimerisation domain"/>
    <property type="match status" value="1"/>
</dbReference>
<sequence length="396" mass="42982">MEDLLKEAQELQHKIVEWRRILHRYPETGLVLPKTADFVTKQLTAAGIAYKTYKNHSGITAVIGKGEGKTIAIRADMDGLPIKEETGLTYASANENMHACGHDAHTAMLIATAVMLKNHEDELKGKVKLIFQPAEEGPGGAEPMVKDGVIDDVDAILALHVGTMFGPFNNGDICVSYSNTTAADDQVLINITGFGGHGSVPHECIDPVAIAALIINNIQYIISREVAPAESAVITLASVEAGRGAYNIIPETAVVKGTIRNGSPVVREFVLKRIEEIATSTARMMRGNCTVQILDGYPALVNDRSVVESFLKSARKLIPEEEIHIASHGMMGGEDAAFFFQEIPGCYFFLTNGAACPADGKQYGAHHPKFCLDEDVFYRGPALFTQAAMDWLEDNR</sequence>
<dbReference type="InterPro" id="IPR011650">
    <property type="entry name" value="Peptidase_M20_dimer"/>
</dbReference>
<keyword evidence="1" id="KW-0378">Hydrolase</keyword>
<protein>
    <submittedName>
        <fullName evidence="4">M20 family metallopeptidase</fullName>
    </submittedName>
</protein>
<evidence type="ECO:0000313" key="4">
    <source>
        <dbReference type="EMBL" id="MCK0088609.1"/>
    </source>
</evidence>
<evidence type="ECO:0000256" key="2">
    <source>
        <dbReference type="PIRSR" id="PIRSR005962-1"/>
    </source>
</evidence>
<dbReference type="FunFam" id="3.30.70.360:FF:000001">
    <property type="entry name" value="N-acetyldiaminopimelate deacetylase"/>
    <property type="match status" value="1"/>
</dbReference>
<feature type="binding site" evidence="2">
    <location>
        <position position="102"/>
    </location>
    <ligand>
        <name>Mn(2+)</name>
        <dbReference type="ChEBI" id="CHEBI:29035"/>
        <label>2</label>
    </ligand>
</feature>
<dbReference type="Pfam" id="PF07687">
    <property type="entry name" value="M20_dimer"/>
    <property type="match status" value="1"/>
</dbReference>
<feature type="domain" description="Peptidase M20 dimerisation" evidence="3">
    <location>
        <begin position="189"/>
        <end position="281"/>
    </location>
</feature>
<dbReference type="NCBIfam" id="TIGR01891">
    <property type="entry name" value="amidohydrolases"/>
    <property type="match status" value="1"/>
</dbReference>
<dbReference type="Gene3D" id="3.40.630.10">
    <property type="entry name" value="Zn peptidases"/>
    <property type="match status" value="1"/>
</dbReference>
<dbReference type="InterPro" id="IPR002933">
    <property type="entry name" value="Peptidase_M20"/>
</dbReference>
<dbReference type="CDD" id="cd03886">
    <property type="entry name" value="M20_Acy1"/>
    <property type="match status" value="1"/>
</dbReference>
<feature type="binding site" evidence="2">
    <location>
        <position position="160"/>
    </location>
    <ligand>
        <name>Mn(2+)</name>
        <dbReference type="ChEBI" id="CHEBI:29035"/>
        <label>2</label>
    </ligand>
</feature>
<feature type="binding site" evidence="2">
    <location>
        <position position="136"/>
    </location>
    <ligand>
        <name>Mn(2+)</name>
        <dbReference type="ChEBI" id="CHEBI:29035"/>
        <label>2</label>
    </ligand>
</feature>
<keyword evidence="2" id="KW-0464">Manganese</keyword>
<dbReference type="PANTHER" id="PTHR11014:SF63">
    <property type="entry name" value="METALLOPEPTIDASE, PUTATIVE (AFU_ORTHOLOGUE AFUA_6G09600)-RELATED"/>
    <property type="match status" value="1"/>
</dbReference>
<comment type="caution">
    <text evidence="4">The sequence shown here is derived from an EMBL/GenBank/DDBJ whole genome shotgun (WGS) entry which is preliminary data.</text>
</comment>
<comment type="cofactor">
    <cofactor evidence="2">
        <name>Mn(2+)</name>
        <dbReference type="ChEBI" id="CHEBI:29035"/>
    </cofactor>
    <text evidence="2">The Mn(2+) ion enhances activity.</text>
</comment>
<dbReference type="GO" id="GO:0050118">
    <property type="term" value="F:N-acetyldiaminopimelate deacetylase activity"/>
    <property type="evidence" value="ECO:0007669"/>
    <property type="project" value="UniProtKB-ARBA"/>
</dbReference>
<name>A0AAW5F9S6_CLOSY</name>
<dbReference type="InterPro" id="IPR017439">
    <property type="entry name" value="Amidohydrolase"/>
</dbReference>
<dbReference type="EMBL" id="JAINVB010000001">
    <property type="protein sequence ID" value="MCK0088609.1"/>
    <property type="molecule type" value="Genomic_DNA"/>
</dbReference>
<reference evidence="4" key="1">
    <citation type="journal article" date="2022" name="Cell Host Microbe">
        <title>Colonization of the live biotherapeutic product VE303 and modulation of the microbiota and metabolites in healthy volunteers.</title>
        <authorList>
            <person name="Dsouza M."/>
            <person name="Menon R."/>
            <person name="Crossette E."/>
            <person name="Bhattarai S.K."/>
            <person name="Schneider J."/>
            <person name="Kim Y.G."/>
            <person name="Reddy S."/>
            <person name="Caballero S."/>
            <person name="Felix C."/>
            <person name="Cornacchione L."/>
            <person name="Hendrickson J."/>
            <person name="Watson A.R."/>
            <person name="Minot S.S."/>
            <person name="Greenfield N."/>
            <person name="Schopf L."/>
            <person name="Szabady R."/>
            <person name="Patarroyo J."/>
            <person name="Smith W."/>
            <person name="Harrison P."/>
            <person name="Kuijper E.J."/>
            <person name="Kelly C.P."/>
            <person name="Olle B."/>
            <person name="Bobilev D."/>
            <person name="Silber J.L."/>
            <person name="Bucci V."/>
            <person name="Roberts B."/>
            <person name="Faith J."/>
            <person name="Norman J.M."/>
        </authorList>
    </citation>
    <scope>NUCLEOTIDE SEQUENCE</scope>
    <source>
        <strain evidence="4">VE303-04</strain>
    </source>
</reference>
<dbReference type="Pfam" id="PF01546">
    <property type="entry name" value="Peptidase_M20"/>
    <property type="match status" value="1"/>
</dbReference>
<dbReference type="Proteomes" id="UP001203136">
    <property type="component" value="Unassembled WGS sequence"/>
</dbReference>
<feature type="binding site" evidence="2">
    <location>
        <position position="100"/>
    </location>
    <ligand>
        <name>Mn(2+)</name>
        <dbReference type="ChEBI" id="CHEBI:29035"/>
        <label>2</label>
    </ligand>
</feature>
<evidence type="ECO:0000259" key="3">
    <source>
        <dbReference type="Pfam" id="PF07687"/>
    </source>
</evidence>
<dbReference type="GO" id="GO:0046872">
    <property type="term" value="F:metal ion binding"/>
    <property type="evidence" value="ECO:0007669"/>
    <property type="project" value="UniProtKB-KW"/>
</dbReference>
<proteinExistence type="predicted"/>
<keyword evidence="2" id="KW-0479">Metal-binding</keyword>